<protein>
    <submittedName>
        <fullName evidence="1">Uncharacterized protein</fullName>
    </submittedName>
</protein>
<dbReference type="AlphaFoldDB" id="A0AAN6JMH9"/>
<reference evidence="1" key="1">
    <citation type="journal article" date="2023" name="PhytoFront">
        <title>Draft Genome Resources of Seven Strains of Tilletia horrida, Causal Agent of Kernel Smut of Rice.</title>
        <authorList>
            <person name="Khanal S."/>
            <person name="Antony Babu S."/>
            <person name="Zhou X.G."/>
        </authorList>
    </citation>
    <scope>NUCLEOTIDE SEQUENCE</scope>
    <source>
        <strain evidence="1">TX3</strain>
    </source>
</reference>
<comment type="caution">
    <text evidence="1">The sequence shown here is derived from an EMBL/GenBank/DDBJ whole genome shotgun (WGS) entry which is preliminary data.</text>
</comment>
<evidence type="ECO:0000313" key="2">
    <source>
        <dbReference type="Proteomes" id="UP001176521"/>
    </source>
</evidence>
<dbReference type="Proteomes" id="UP001176521">
    <property type="component" value="Unassembled WGS sequence"/>
</dbReference>
<organism evidence="1 2">
    <name type="scientific">Tilletia horrida</name>
    <dbReference type="NCBI Taxonomy" id="155126"/>
    <lineage>
        <taxon>Eukaryota</taxon>
        <taxon>Fungi</taxon>
        <taxon>Dikarya</taxon>
        <taxon>Basidiomycota</taxon>
        <taxon>Ustilaginomycotina</taxon>
        <taxon>Exobasidiomycetes</taxon>
        <taxon>Tilletiales</taxon>
        <taxon>Tilletiaceae</taxon>
        <taxon>Tilletia</taxon>
    </lineage>
</organism>
<sequence length="182" mass="19010">MSATAALVMMYDGILASIHAARDISDEALTALLHLFGDTLVQALYLVDRRAVQLLVNDQHSRTLLPAIVHSRHPEPARSVLLSPPGASTAATSVMHDWCECAEYALVAGGVRGAGAAGSSGGGQAGTGLPFPICVHLLAGQLALRTNRVAYDSRSGAEEEEGPGAALFARQNVFEQLLLPLS</sequence>
<evidence type="ECO:0000313" key="1">
    <source>
        <dbReference type="EMBL" id="KAK0535520.1"/>
    </source>
</evidence>
<accession>A0AAN6JMH9</accession>
<keyword evidence="2" id="KW-1185">Reference proteome</keyword>
<gene>
    <name evidence="1" type="ORF">OC842_002295</name>
</gene>
<dbReference type="EMBL" id="JAPDMQ010000094">
    <property type="protein sequence ID" value="KAK0535520.1"/>
    <property type="molecule type" value="Genomic_DNA"/>
</dbReference>
<proteinExistence type="predicted"/>
<name>A0AAN6JMH9_9BASI</name>